<evidence type="ECO:0000256" key="11">
    <source>
        <dbReference type="PIRNR" id="PIRNR001951"/>
    </source>
</evidence>
<dbReference type="GO" id="GO:0043249">
    <property type="term" value="P:erythrocyte maturation"/>
    <property type="evidence" value="ECO:0007669"/>
    <property type="project" value="UniProtKB-UniRule"/>
</dbReference>
<dbReference type="GO" id="GO:0005128">
    <property type="term" value="F:erythropoietin receptor binding"/>
    <property type="evidence" value="ECO:0007669"/>
    <property type="project" value="InterPro"/>
</dbReference>
<keyword evidence="15" id="KW-1185">Reference proteome</keyword>
<dbReference type="GO" id="GO:0008284">
    <property type="term" value="P:positive regulation of cell population proliferation"/>
    <property type="evidence" value="ECO:0007669"/>
    <property type="project" value="TreeGrafter"/>
</dbReference>
<evidence type="ECO:0000256" key="7">
    <source>
        <dbReference type="ARBA" id="ARBA00022729"/>
    </source>
</evidence>
<evidence type="ECO:0000256" key="1">
    <source>
        <dbReference type="ARBA" id="ARBA00002679"/>
    </source>
</evidence>
<comment type="subcellular location">
    <subcellularLocation>
        <location evidence="2 11">Secreted</location>
    </subcellularLocation>
</comment>
<dbReference type="GO" id="GO:0005125">
    <property type="term" value="F:cytokine activity"/>
    <property type="evidence" value="ECO:0007669"/>
    <property type="project" value="TreeGrafter"/>
</dbReference>
<keyword evidence="10" id="KW-0325">Glycoprotein</keyword>
<evidence type="ECO:0000256" key="3">
    <source>
        <dbReference type="ARBA" id="ARBA00005782"/>
    </source>
</evidence>
<dbReference type="Pfam" id="PF00758">
    <property type="entry name" value="EPO_TPO"/>
    <property type="match status" value="1"/>
</dbReference>
<feature type="chain" id="PRO_5008345246" description="Erythropoietin" evidence="13">
    <location>
        <begin position="27"/>
        <end position="192"/>
    </location>
</feature>
<name>A0A1A6G207_NEOLE</name>
<keyword evidence="8 11" id="KW-0265">Erythrocyte maturation</keyword>
<evidence type="ECO:0000313" key="15">
    <source>
        <dbReference type="Proteomes" id="UP000092124"/>
    </source>
</evidence>
<evidence type="ECO:0000256" key="5">
    <source>
        <dbReference type="ARBA" id="ARBA00022525"/>
    </source>
</evidence>
<dbReference type="InterPro" id="IPR003013">
    <property type="entry name" value="Erythroptn"/>
</dbReference>
<dbReference type="InterPro" id="IPR019767">
    <property type="entry name" value="EPO/TPO_CS"/>
</dbReference>
<dbReference type="EMBL" id="LZPO01107948">
    <property type="protein sequence ID" value="OBS59835.1"/>
    <property type="molecule type" value="Genomic_DNA"/>
</dbReference>
<gene>
    <name evidence="14" type="ORF">A6R68_09033</name>
</gene>
<feature type="disulfide bond" evidence="12">
    <location>
        <begin position="33"/>
        <end position="187"/>
    </location>
</feature>
<evidence type="ECO:0000256" key="12">
    <source>
        <dbReference type="PIRSR" id="PIRSR001951-1"/>
    </source>
</evidence>
<sequence>MGVPERPTLLLLLSLLLLPLGLPVLSAPPRLICDSRVLERYILEAKEAENVTMGCAEGPRLSENITVPDTKVNFYAWKRMEVEEQAAEVWQGLSLLSEAILRGQALLANSSQPPEMLQLHIDKAISGLRSLTSLLRVLGAQKESISPPDATPPAPLRTLTVDTFCKLFRVYSNFLRGKLKLYTGEACRRGDR</sequence>
<dbReference type="Gene3D" id="1.20.1250.10">
    <property type="match status" value="1"/>
</dbReference>
<dbReference type="GO" id="GO:0006950">
    <property type="term" value="P:response to stress"/>
    <property type="evidence" value="ECO:0007669"/>
    <property type="project" value="UniProtKB-ARBA"/>
</dbReference>
<dbReference type="STRING" id="56216.A0A1A6G207"/>
<dbReference type="PANTHER" id="PTHR10370:SF0">
    <property type="entry name" value="ERYTHROPOIETIN"/>
    <property type="match status" value="1"/>
</dbReference>
<dbReference type="PANTHER" id="PTHR10370">
    <property type="entry name" value="ERYTHROPOIETIN"/>
    <property type="match status" value="1"/>
</dbReference>
<evidence type="ECO:0000256" key="9">
    <source>
        <dbReference type="ARBA" id="ARBA00023157"/>
    </source>
</evidence>
<dbReference type="GO" id="GO:0030295">
    <property type="term" value="F:protein kinase activator activity"/>
    <property type="evidence" value="ECO:0007669"/>
    <property type="project" value="TreeGrafter"/>
</dbReference>
<comment type="caution">
    <text evidence="14">The sequence shown here is derived from an EMBL/GenBank/DDBJ whole genome shotgun (WGS) entry which is preliminary data.</text>
</comment>
<dbReference type="GO" id="GO:0046579">
    <property type="term" value="P:positive regulation of Ras protein signal transduction"/>
    <property type="evidence" value="ECO:0007669"/>
    <property type="project" value="TreeGrafter"/>
</dbReference>
<dbReference type="GO" id="GO:0005179">
    <property type="term" value="F:hormone activity"/>
    <property type="evidence" value="ECO:0007669"/>
    <property type="project" value="UniProtKB-KW"/>
</dbReference>
<dbReference type="InterPro" id="IPR001323">
    <property type="entry name" value="EPO_TPO"/>
</dbReference>
<dbReference type="Proteomes" id="UP000092124">
    <property type="component" value="Unassembled WGS sequence"/>
</dbReference>
<evidence type="ECO:0000256" key="6">
    <source>
        <dbReference type="ARBA" id="ARBA00022702"/>
    </source>
</evidence>
<accession>A0A1A6G207</accession>
<dbReference type="GO" id="GO:0005615">
    <property type="term" value="C:extracellular space"/>
    <property type="evidence" value="ECO:0007669"/>
    <property type="project" value="TreeGrafter"/>
</dbReference>
<feature type="signal peptide" evidence="13">
    <location>
        <begin position="1"/>
        <end position="26"/>
    </location>
</feature>
<protein>
    <recommendedName>
        <fullName evidence="4 11">Erythropoietin</fullName>
    </recommendedName>
</protein>
<evidence type="ECO:0000256" key="13">
    <source>
        <dbReference type="SAM" id="SignalP"/>
    </source>
</evidence>
<dbReference type="GO" id="GO:0038162">
    <property type="term" value="P:erythropoietin-mediated signaling pathway"/>
    <property type="evidence" value="ECO:0007669"/>
    <property type="project" value="TreeGrafter"/>
</dbReference>
<comment type="function">
    <text evidence="1 11">Hormone involved in the regulation of erythrocyte proliferation and differentiation and the maintenance of a physiological level of circulating erythrocyte mass. Binds to EPOR leading to EPOR dimerization and JAK2 activation thereby activating specific downstream effectors, including STAT1 and STAT3.</text>
</comment>
<dbReference type="AlphaFoldDB" id="A0A1A6G207"/>
<keyword evidence="7 13" id="KW-0732">Signal</keyword>
<comment type="similarity">
    <text evidence="3 11">Belongs to the EPO/TPO family.</text>
</comment>
<dbReference type="PROSITE" id="PS00817">
    <property type="entry name" value="EPO_TPO"/>
    <property type="match status" value="1"/>
</dbReference>
<organism evidence="14 15">
    <name type="scientific">Neotoma lepida</name>
    <name type="common">Desert woodrat</name>
    <dbReference type="NCBI Taxonomy" id="56216"/>
    <lineage>
        <taxon>Eukaryota</taxon>
        <taxon>Metazoa</taxon>
        <taxon>Chordata</taxon>
        <taxon>Craniata</taxon>
        <taxon>Vertebrata</taxon>
        <taxon>Euteleostomi</taxon>
        <taxon>Mammalia</taxon>
        <taxon>Eutheria</taxon>
        <taxon>Euarchontoglires</taxon>
        <taxon>Glires</taxon>
        <taxon>Rodentia</taxon>
        <taxon>Myomorpha</taxon>
        <taxon>Muroidea</taxon>
        <taxon>Cricetidae</taxon>
        <taxon>Neotominae</taxon>
        <taxon>Neotoma</taxon>
    </lineage>
</organism>
<evidence type="ECO:0000313" key="14">
    <source>
        <dbReference type="EMBL" id="OBS59835.1"/>
    </source>
</evidence>
<evidence type="ECO:0000256" key="4">
    <source>
        <dbReference type="ARBA" id="ARBA00015421"/>
    </source>
</evidence>
<evidence type="ECO:0000256" key="10">
    <source>
        <dbReference type="ARBA" id="ARBA00023180"/>
    </source>
</evidence>
<keyword evidence="5 11" id="KW-0964">Secreted</keyword>
<keyword evidence="9 12" id="KW-1015">Disulfide bond</keyword>
<reference evidence="14 15" key="1">
    <citation type="submission" date="2016-06" db="EMBL/GenBank/DDBJ databases">
        <title>The Draft Genome Sequence and Annotation of the Desert Woodrat Neotoma lepida.</title>
        <authorList>
            <person name="Campbell M."/>
            <person name="Oakeson K.F."/>
            <person name="Yandell M."/>
            <person name="Halpert J.R."/>
            <person name="Dearing D."/>
        </authorList>
    </citation>
    <scope>NUCLEOTIDE SEQUENCE [LARGE SCALE GENOMIC DNA]</scope>
    <source>
        <strain evidence="14">417</strain>
        <tissue evidence="14">Liver</tissue>
    </source>
</reference>
<dbReference type="PRINTS" id="PR00272">
    <property type="entry name" value="ERYTHROPTN"/>
</dbReference>
<evidence type="ECO:0000256" key="2">
    <source>
        <dbReference type="ARBA" id="ARBA00004613"/>
    </source>
</evidence>
<dbReference type="FunFam" id="1.20.1250.10:FF:000013">
    <property type="entry name" value="Erythropoietin"/>
    <property type="match status" value="1"/>
</dbReference>
<evidence type="ECO:0000256" key="8">
    <source>
        <dbReference type="ARBA" id="ARBA00023057"/>
    </source>
</evidence>
<dbReference type="InterPro" id="IPR009079">
    <property type="entry name" value="4_helix_cytokine-like_core"/>
</dbReference>
<dbReference type="OrthoDB" id="9892121at2759"/>
<dbReference type="SUPFAM" id="SSF47266">
    <property type="entry name" value="4-helical cytokines"/>
    <property type="match status" value="1"/>
</dbReference>
<dbReference type="PIRSF" id="PIRSF001951">
    <property type="entry name" value="EPO"/>
    <property type="match status" value="1"/>
</dbReference>
<proteinExistence type="inferred from homology"/>
<keyword evidence="6 11" id="KW-0372">Hormone</keyword>